<sequence>MKTNIRKTLILLNIFALSLFFQACGKDANNNSEQKPMAVGTATSISFSSKENSDMDKSDIEILTQRLGQILQKHIQTINNKEATIFTKQLNYCELGGSINVANYGKVQNHTKAISFNLCKDDEIIQNGNIELSYYNANEDGKFPELLNIVVQKPYFFNDLNLTKDTKIQVSNIVYSNSKVLSFETSTTGRIIIDKRKVFNLQNFEQRIKL</sequence>
<proteinExistence type="predicted"/>
<dbReference type="PROSITE" id="PS51257">
    <property type="entry name" value="PROKAR_LIPOPROTEIN"/>
    <property type="match status" value="1"/>
</dbReference>
<reference evidence="1" key="1">
    <citation type="submission" date="2016-10" db="EMBL/GenBank/DDBJ databases">
        <authorList>
            <person name="de Groot N.N."/>
        </authorList>
    </citation>
    <scope>NUCLEOTIDE SEQUENCE</scope>
</reference>
<organism evidence="1">
    <name type="scientific">hydrothermal vent metagenome</name>
    <dbReference type="NCBI Taxonomy" id="652676"/>
    <lineage>
        <taxon>unclassified sequences</taxon>
        <taxon>metagenomes</taxon>
        <taxon>ecological metagenomes</taxon>
    </lineage>
</organism>
<evidence type="ECO:0008006" key="2">
    <source>
        <dbReference type="Google" id="ProtNLM"/>
    </source>
</evidence>
<evidence type="ECO:0000313" key="1">
    <source>
        <dbReference type="EMBL" id="SFV50331.1"/>
    </source>
</evidence>
<dbReference type="AlphaFoldDB" id="A0A1W1B9P9"/>
<accession>A0A1W1B9P9</accession>
<dbReference type="EMBL" id="FPHE01000003">
    <property type="protein sequence ID" value="SFV50331.1"/>
    <property type="molecule type" value="Genomic_DNA"/>
</dbReference>
<name>A0A1W1B9P9_9ZZZZ</name>
<gene>
    <name evidence="1" type="ORF">MNB_SV-12-1820</name>
</gene>
<protein>
    <recommendedName>
        <fullName evidence="2">Lipoprotein</fullName>
    </recommendedName>
</protein>